<dbReference type="PATRIC" id="fig|38307.3.peg.3169"/>
<dbReference type="EMBL" id="LUTU01000017">
    <property type="protein sequence ID" value="OAJ66350.1"/>
    <property type="molecule type" value="Genomic_DNA"/>
</dbReference>
<sequence length="93" mass="9948">MNLTNYSPSNCFAGALALPIAKSEEAGFLVCGRYVIGGPLGRLAGAAHKDVSRHPGIVPPFGRCNNLESALTAKKLSKNGRLVCPFWRAFFNL</sequence>
<accession>A0A1B6VGN3</accession>
<organism evidence="1 2">
    <name type="scientific">Gluconobacter cerinus</name>
    <dbReference type="NCBI Taxonomy" id="38307"/>
    <lineage>
        <taxon>Bacteria</taxon>
        <taxon>Pseudomonadati</taxon>
        <taxon>Pseudomonadota</taxon>
        <taxon>Alphaproteobacteria</taxon>
        <taxon>Acetobacterales</taxon>
        <taxon>Acetobacteraceae</taxon>
        <taxon>Gluconobacter</taxon>
    </lineage>
</organism>
<reference evidence="1 2" key="1">
    <citation type="submission" date="2016-03" db="EMBL/GenBank/DDBJ databases">
        <title>Draft genome sequence of Gluconobacter cerinus strain CECT 9110.</title>
        <authorList>
            <person name="Sainz F."/>
            <person name="Mas A."/>
            <person name="Torija M.J."/>
        </authorList>
    </citation>
    <scope>NUCLEOTIDE SEQUENCE [LARGE SCALE GENOMIC DNA]</scope>
    <source>
        <strain evidence="1 2">CECT 9110</strain>
    </source>
</reference>
<comment type="caution">
    <text evidence="1">The sequence shown here is derived from an EMBL/GenBank/DDBJ whole genome shotgun (WGS) entry which is preliminary data.</text>
</comment>
<evidence type="ECO:0000313" key="2">
    <source>
        <dbReference type="Proteomes" id="UP000077786"/>
    </source>
</evidence>
<proteinExistence type="predicted"/>
<evidence type="ECO:0000313" key="1">
    <source>
        <dbReference type="EMBL" id="OAJ66350.1"/>
    </source>
</evidence>
<dbReference type="AlphaFoldDB" id="A0A1B6VGN3"/>
<name>A0A1B6VGN3_9PROT</name>
<dbReference type="Proteomes" id="UP000077786">
    <property type="component" value="Unassembled WGS sequence"/>
</dbReference>
<gene>
    <name evidence="1" type="ORF">A0123_03027</name>
</gene>
<protein>
    <submittedName>
        <fullName evidence="1">Uncharacterized protein</fullName>
    </submittedName>
</protein>